<evidence type="ECO:0008006" key="4">
    <source>
        <dbReference type="Google" id="ProtNLM"/>
    </source>
</evidence>
<keyword evidence="3" id="KW-1185">Reference proteome</keyword>
<dbReference type="AlphaFoldDB" id="A0AAD1U704"/>
<protein>
    <recommendedName>
        <fullName evidence="4">Cilia- and flagella-associated protein 157</fullName>
    </recommendedName>
</protein>
<dbReference type="EMBL" id="CAMPGE010004273">
    <property type="protein sequence ID" value="CAI2363123.1"/>
    <property type="molecule type" value="Genomic_DNA"/>
</dbReference>
<keyword evidence="1" id="KW-0175">Coiled coil</keyword>
<feature type="coiled-coil region" evidence="1">
    <location>
        <begin position="182"/>
        <end position="280"/>
    </location>
</feature>
<sequence length="477" mass="55978">METPMFKQQPEIIKKVLSKIYINKFIDEIKALQSRLSEIELKYNEERKKNELLIDKVRSMKQGLKREENIIRTRVTQEVAREFHYKIEQSNSKWEDEIEYLKEKAFALNRESKVKDKATLAICQSNMEQELIIINANKLLAQGTSGEMSLEKILPIPLCFHQLADRNSKTIKQKRCQYLEECEELRFANADLEKNYESLVHEFESLKILYGSITNELSQAVRKIQELEKENEYLSINFDKKLNNMKHGANKAEGALQKENNKLKENYETLKNEIGKELRIKDLLIQRHIEYQKVLKKELVMAKNILKDPSLVKKAERKLNYESTEVYPFRDLDKIIQNYSNEPKSFRKIEPLSPQISKNFNMKKHSLTPRDPKKIHNRTMVLSNSIFKPQGQSIIKKMLRSNHRLLELNSSFVETKIADNKRTISLMKDEPNLMFCNTNSKIPKLVHVNTTQSSDRVNSFSLFHNGNSNYFTQSNEG</sequence>
<feature type="coiled-coil region" evidence="1">
    <location>
        <begin position="22"/>
        <end position="56"/>
    </location>
</feature>
<reference evidence="2" key="1">
    <citation type="submission" date="2023-07" db="EMBL/GenBank/DDBJ databases">
        <authorList>
            <consortium name="AG Swart"/>
            <person name="Singh M."/>
            <person name="Singh A."/>
            <person name="Seah K."/>
            <person name="Emmerich C."/>
        </authorList>
    </citation>
    <scope>NUCLEOTIDE SEQUENCE</scope>
    <source>
        <strain evidence="2">DP1</strain>
    </source>
</reference>
<comment type="caution">
    <text evidence="2">The sequence shown here is derived from an EMBL/GenBank/DDBJ whole genome shotgun (WGS) entry which is preliminary data.</text>
</comment>
<gene>
    <name evidence="2" type="ORF">ECRASSUSDP1_LOCUS4453</name>
</gene>
<dbReference type="Proteomes" id="UP001295684">
    <property type="component" value="Unassembled WGS sequence"/>
</dbReference>
<proteinExistence type="predicted"/>
<name>A0AAD1U704_EUPCR</name>
<organism evidence="2 3">
    <name type="scientific">Euplotes crassus</name>
    <dbReference type="NCBI Taxonomy" id="5936"/>
    <lineage>
        <taxon>Eukaryota</taxon>
        <taxon>Sar</taxon>
        <taxon>Alveolata</taxon>
        <taxon>Ciliophora</taxon>
        <taxon>Intramacronucleata</taxon>
        <taxon>Spirotrichea</taxon>
        <taxon>Hypotrichia</taxon>
        <taxon>Euplotida</taxon>
        <taxon>Euplotidae</taxon>
        <taxon>Moneuplotes</taxon>
    </lineage>
</organism>
<evidence type="ECO:0000313" key="2">
    <source>
        <dbReference type="EMBL" id="CAI2363123.1"/>
    </source>
</evidence>
<accession>A0AAD1U704</accession>
<evidence type="ECO:0000256" key="1">
    <source>
        <dbReference type="SAM" id="Coils"/>
    </source>
</evidence>
<evidence type="ECO:0000313" key="3">
    <source>
        <dbReference type="Proteomes" id="UP001295684"/>
    </source>
</evidence>